<dbReference type="GeneID" id="43448699"/>
<evidence type="ECO:0000313" key="2">
    <source>
        <dbReference type="Proteomes" id="UP000018763"/>
    </source>
</evidence>
<sequence>MADTDPERADNLVTVSQTALYAMRGLSESDKSAVDTALAEMRSSIRTGSDPTISGQSVKMVRRVHDHLRLVYRDVGVLPRDGRRWFSIDAVVTPYPGQMWRLTEDAGRRS</sequence>
<gene>
    <name evidence="1" type="ORF">D174_04145</name>
</gene>
<evidence type="ECO:0000313" key="1">
    <source>
        <dbReference type="EMBL" id="AHC27810.1"/>
    </source>
</evidence>
<keyword evidence="2" id="KW-1185">Reference proteome</keyword>
<proteinExistence type="predicted"/>
<dbReference type="RefSeq" id="WP_019513424.1">
    <property type="nucleotide sequence ID" value="NC_023036.2"/>
</dbReference>
<organism evidence="1 2">
    <name type="scientific">Mycolicibacterium neoaurum VKM Ac-1815D</name>
    <dbReference type="NCBI Taxonomy" id="700508"/>
    <lineage>
        <taxon>Bacteria</taxon>
        <taxon>Bacillati</taxon>
        <taxon>Actinomycetota</taxon>
        <taxon>Actinomycetes</taxon>
        <taxon>Mycobacteriales</taxon>
        <taxon>Mycobacteriaceae</taxon>
        <taxon>Mycolicibacterium</taxon>
    </lineage>
</organism>
<dbReference type="KEGG" id="mne:D174_04145"/>
<dbReference type="HOGENOM" id="CLU_2168180_0_0_11"/>
<dbReference type="EMBL" id="CP006936">
    <property type="protein sequence ID" value="AHC27810.1"/>
    <property type="molecule type" value="Genomic_DNA"/>
</dbReference>
<reference evidence="1 2" key="1">
    <citation type="journal article" date="2014" name="Genome Announc.">
        <title>Complete Genome Sequence of Sterol-Transforming Mycobacterium neoaurum Strain VKM Ac-1815D.</title>
        <authorList>
            <person name="Shtratnikova V.Y."/>
            <person name="Bragin E.Y."/>
            <person name="Dovbnya D.V."/>
            <person name="Pekov Y.A."/>
            <person name="Schelkunov M.I."/>
            <person name="Strizhov N."/>
            <person name="Ivashina T.V."/>
            <person name="Ashapkin V.V."/>
            <person name="Donova M.V."/>
        </authorList>
    </citation>
    <scope>NUCLEOTIDE SEQUENCE [LARGE SCALE GENOMIC DNA]</scope>
    <source>
        <strain evidence="1 2">VKM Ac-1815D</strain>
    </source>
</reference>
<protein>
    <submittedName>
        <fullName evidence="1">Uncharacterized protein</fullName>
    </submittedName>
</protein>
<dbReference type="Proteomes" id="UP000018763">
    <property type="component" value="Chromosome"/>
</dbReference>
<name>V5XH89_MYCNE</name>
<dbReference type="AlphaFoldDB" id="V5XH89"/>
<accession>V5XH89</accession>